<accession>A0ABW4LPP3</accession>
<dbReference type="Proteomes" id="UP001597214">
    <property type="component" value="Unassembled WGS sequence"/>
</dbReference>
<sequence length="230" mass="27639">MSKIKLRFISTPIYINRKEYKVLKPFNDFHNIYVNEITTKVFSIFGNESELKTLANLLYLLKRHKDIIIYLPLRKNPQSTYLKNRFNYSVQHDMVLLHHSVQLNTKDWKWIRNKFDNYNLIEICFEVDLPEWDKEEQLKGYGRVYYKENNDLLDLKSYAETLFIVGSSKPFYFLSYDVDYVSLNGRETFNNQPGFHEHEHIDYLRKPYNSNKGNGFALSVNFYDQELWGV</sequence>
<name>A0ABW4LPP3_9BACI</name>
<dbReference type="EMBL" id="JBHUEM010000011">
    <property type="protein sequence ID" value="MFD1736836.1"/>
    <property type="molecule type" value="Genomic_DNA"/>
</dbReference>
<evidence type="ECO:0000313" key="2">
    <source>
        <dbReference type="Proteomes" id="UP001597214"/>
    </source>
</evidence>
<evidence type="ECO:0000313" key="1">
    <source>
        <dbReference type="EMBL" id="MFD1736836.1"/>
    </source>
</evidence>
<reference evidence="2" key="1">
    <citation type="journal article" date="2019" name="Int. J. Syst. Evol. Microbiol.">
        <title>The Global Catalogue of Microorganisms (GCM) 10K type strain sequencing project: providing services to taxonomists for standard genome sequencing and annotation.</title>
        <authorList>
            <consortium name="The Broad Institute Genomics Platform"/>
            <consortium name="The Broad Institute Genome Sequencing Center for Infectious Disease"/>
            <person name="Wu L."/>
            <person name="Ma J."/>
        </authorList>
    </citation>
    <scope>NUCLEOTIDE SEQUENCE [LARGE SCALE GENOMIC DNA]</scope>
    <source>
        <strain evidence="2">CCUG 49339</strain>
    </source>
</reference>
<comment type="caution">
    <text evidence="1">The sequence shown here is derived from an EMBL/GenBank/DDBJ whole genome shotgun (WGS) entry which is preliminary data.</text>
</comment>
<proteinExistence type="predicted"/>
<dbReference type="RefSeq" id="WP_377928013.1">
    <property type="nucleotide sequence ID" value="NZ_JBHUEM010000011.1"/>
</dbReference>
<protein>
    <submittedName>
        <fullName evidence="1">Uncharacterized protein</fullName>
    </submittedName>
</protein>
<keyword evidence="2" id="KW-1185">Reference proteome</keyword>
<gene>
    <name evidence="1" type="ORF">ACFSCX_09675</name>
</gene>
<organism evidence="1 2">
    <name type="scientific">Bacillus salitolerans</name>
    <dbReference type="NCBI Taxonomy" id="1437434"/>
    <lineage>
        <taxon>Bacteria</taxon>
        <taxon>Bacillati</taxon>
        <taxon>Bacillota</taxon>
        <taxon>Bacilli</taxon>
        <taxon>Bacillales</taxon>
        <taxon>Bacillaceae</taxon>
        <taxon>Bacillus</taxon>
    </lineage>
</organism>